<dbReference type="Proteomes" id="UP000704712">
    <property type="component" value="Unassembled WGS sequence"/>
</dbReference>
<dbReference type="AlphaFoldDB" id="A0A833SN91"/>
<keyword evidence="4" id="KW-1185">Reference proteome</keyword>
<dbReference type="EMBL" id="WSZM01000799">
    <property type="protein sequence ID" value="KAF4029544.1"/>
    <property type="molecule type" value="Genomic_DNA"/>
</dbReference>
<name>A0A833SN91_PHYIN</name>
<dbReference type="EMBL" id="WSZM01000799">
    <property type="protein sequence ID" value="KAF4029549.1"/>
    <property type="molecule type" value="Genomic_DNA"/>
</dbReference>
<dbReference type="EMBL" id="JAACNO010002460">
    <property type="protein sequence ID" value="KAF4133107.1"/>
    <property type="molecule type" value="Genomic_DNA"/>
</dbReference>
<organism evidence="2 4">
    <name type="scientific">Phytophthora infestans</name>
    <name type="common">Potato late blight agent</name>
    <name type="synonym">Botrytis infestans</name>
    <dbReference type="NCBI Taxonomy" id="4787"/>
    <lineage>
        <taxon>Eukaryota</taxon>
        <taxon>Sar</taxon>
        <taxon>Stramenopiles</taxon>
        <taxon>Oomycota</taxon>
        <taxon>Peronosporomycetes</taxon>
        <taxon>Peronosporales</taxon>
        <taxon>Peronosporaceae</taxon>
        <taxon>Phytophthora</taxon>
    </lineage>
</organism>
<reference evidence="2" key="1">
    <citation type="submission" date="2020-04" db="EMBL/GenBank/DDBJ databases">
        <title>Hybrid Assembly of Korean Phytophthora infestans isolates.</title>
        <authorList>
            <person name="Prokchorchik M."/>
            <person name="Lee Y."/>
            <person name="Seo J."/>
            <person name="Cho J.-H."/>
            <person name="Park Y.-E."/>
            <person name="Jang D.-C."/>
            <person name="Im J.-S."/>
            <person name="Choi J.-G."/>
            <person name="Park H.-J."/>
            <person name="Lee G.-B."/>
            <person name="Lee Y.-G."/>
            <person name="Hong S.-Y."/>
            <person name="Cho K."/>
            <person name="Sohn K.H."/>
        </authorList>
    </citation>
    <scope>NUCLEOTIDE SEQUENCE</scope>
    <source>
        <strain evidence="2">KR_1_A1</strain>
        <strain evidence="3">KR_2_A2</strain>
    </source>
</reference>
<accession>A0A833SN91</accession>
<sequence>MLLVKQDAIASHVAAVNTEGKPCVWELDSEKVGELATTEAYVVAVNAEGKPCVWVLDSEKVVNLMMWVL</sequence>
<evidence type="ECO:0000313" key="3">
    <source>
        <dbReference type="EMBL" id="KAF4133107.1"/>
    </source>
</evidence>
<evidence type="ECO:0000313" key="2">
    <source>
        <dbReference type="EMBL" id="KAF4029549.1"/>
    </source>
</evidence>
<protein>
    <submittedName>
        <fullName evidence="2">Uncharacterized protein</fullName>
    </submittedName>
</protein>
<comment type="caution">
    <text evidence="2">The sequence shown here is derived from an EMBL/GenBank/DDBJ whole genome shotgun (WGS) entry which is preliminary data.</text>
</comment>
<evidence type="ECO:0000313" key="4">
    <source>
        <dbReference type="Proteomes" id="UP000602510"/>
    </source>
</evidence>
<dbReference type="Proteomes" id="UP000602510">
    <property type="component" value="Unassembled WGS sequence"/>
</dbReference>
<proteinExistence type="predicted"/>
<evidence type="ECO:0000313" key="1">
    <source>
        <dbReference type="EMBL" id="KAF4029544.1"/>
    </source>
</evidence>
<gene>
    <name evidence="1" type="ORF">GN244_ATG18711</name>
    <name evidence="2" type="ORF">GN244_ATG18716</name>
    <name evidence="3" type="ORF">GN958_ATG17703</name>
</gene>